<evidence type="ECO:0000256" key="9">
    <source>
        <dbReference type="HAMAP-Rule" id="MF_00772"/>
    </source>
</evidence>
<dbReference type="InterPro" id="IPR008332">
    <property type="entry name" value="MethylG_MeTrfase_N"/>
</dbReference>
<dbReference type="GO" id="GO:0006307">
    <property type="term" value="P:DNA alkylation repair"/>
    <property type="evidence" value="ECO:0007669"/>
    <property type="project" value="UniProtKB-UniRule"/>
</dbReference>
<comment type="catalytic activity">
    <reaction evidence="8 9">
        <text>a 6-O-methyl-2'-deoxyguanosine in DNA + L-cysteinyl-[protein] = S-methyl-L-cysteinyl-[protein] + a 2'-deoxyguanosine in DNA</text>
        <dbReference type="Rhea" id="RHEA:24000"/>
        <dbReference type="Rhea" id="RHEA-COMP:10131"/>
        <dbReference type="Rhea" id="RHEA-COMP:10132"/>
        <dbReference type="Rhea" id="RHEA-COMP:11367"/>
        <dbReference type="Rhea" id="RHEA-COMP:11368"/>
        <dbReference type="ChEBI" id="CHEBI:29950"/>
        <dbReference type="ChEBI" id="CHEBI:82612"/>
        <dbReference type="ChEBI" id="CHEBI:85445"/>
        <dbReference type="ChEBI" id="CHEBI:85448"/>
        <dbReference type="EC" id="2.1.1.63"/>
    </reaction>
</comment>
<evidence type="ECO:0000313" key="13">
    <source>
        <dbReference type="EMBL" id="GEK18934.1"/>
    </source>
</evidence>
<dbReference type="Gene3D" id="3.30.160.70">
    <property type="entry name" value="Methylated DNA-protein cysteine methyltransferase domain"/>
    <property type="match status" value="1"/>
</dbReference>
<dbReference type="InterPro" id="IPR001497">
    <property type="entry name" value="MethylDNA_cys_MeTrfase_AS"/>
</dbReference>
<keyword evidence="6 9" id="KW-0227">DNA damage</keyword>
<name>A0A510UW62_9CELL</name>
<evidence type="ECO:0000313" key="14">
    <source>
        <dbReference type="Proteomes" id="UP000321386"/>
    </source>
</evidence>
<dbReference type="Proteomes" id="UP000321386">
    <property type="component" value="Unassembled WGS sequence"/>
</dbReference>
<dbReference type="GO" id="GO:0003908">
    <property type="term" value="F:methylated-DNA-[protein]-cysteine S-methyltransferase activity"/>
    <property type="evidence" value="ECO:0007669"/>
    <property type="project" value="UniProtKB-UniRule"/>
</dbReference>
<keyword evidence="14" id="KW-1185">Reference proteome</keyword>
<dbReference type="EC" id="2.1.1.63" evidence="9"/>
<dbReference type="SUPFAM" id="SSF53155">
    <property type="entry name" value="Methylated DNA-protein cysteine methyltransferase domain"/>
    <property type="match status" value="1"/>
</dbReference>
<evidence type="ECO:0000256" key="10">
    <source>
        <dbReference type="SAM" id="MobiDB-lite"/>
    </source>
</evidence>
<dbReference type="Gene3D" id="1.10.10.10">
    <property type="entry name" value="Winged helix-like DNA-binding domain superfamily/Winged helix DNA-binding domain"/>
    <property type="match status" value="1"/>
</dbReference>
<comment type="catalytic activity">
    <reaction evidence="1 9">
        <text>a 4-O-methyl-thymidine in DNA + L-cysteinyl-[protein] = a thymidine in DNA + S-methyl-L-cysteinyl-[protein]</text>
        <dbReference type="Rhea" id="RHEA:53428"/>
        <dbReference type="Rhea" id="RHEA-COMP:10131"/>
        <dbReference type="Rhea" id="RHEA-COMP:10132"/>
        <dbReference type="Rhea" id="RHEA-COMP:13555"/>
        <dbReference type="Rhea" id="RHEA-COMP:13556"/>
        <dbReference type="ChEBI" id="CHEBI:29950"/>
        <dbReference type="ChEBI" id="CHEBI:82612"/>
        <dbReference type="ChEBI" id="CHEBI:137386"/>
        <dbReference type="ChEBI" id="CHEBI:137387"/>
        <dbReference type="EC" id="2.1.1.63"/>
    </reaction>
</comment>
<evidence type="ECO:0000256" key="5">
    <source>
        <dbReference type="ARBA" id="ARBA00022679"/>
    </source>
</evidence>
<feature type="compositionally biased region" description="Polar residues" evidence="10">
    <location>
        <begin position="14"/>
        <end position="25"/>
    </location>
</feature>
<evidence type="ECO:0000256" key="4">
    <source>
        <dbReference type="ARBA" id="ARBA00022603"/>
    </source>
</evidence>
<evidence type="ECO:0000256" key="7">
    <source>
        <dbReference type="ARBA" id="ARBA00023204"/>
    </source>
</evidence>
<dbReference type="InterPro" id="IPR014048">
    <property type="entry name" value="MethylDNA_cys_MeTrfase_DNA-bd"/>
</dbReference>
<dbReference type="CDD" id="cd06445">
    <property type="entry name" value="ATase"/>
    <property type="match status" value="1"/>
</dbReference>
<keyword evidence="5 9" id="KW-0808">Transferase</keyword>
<evidence type="ECO:0000256" key="6">
    <source>
        <dbReference type="ARBA" id="ARBA00022763"/>
    </source>
</evidence>
<feature type="active site" description="Nucleophile; methyl group acceptor" evidence="9">
    <location>
        <position position="167"/>
    </location>
</feature>
<comment type="miscellaneous">
    <text evidence="9">This enzyme catalyzes only one turnover and therefore is not strictly catalytic. According to one definition, an enzyme is a biocatalyst that acts repeatedly and over many reaction cycles.</text>
</comment>
<keyword evidence="7 9" id="KW-0234">DNA repair</keyword>
<feature type="domain" description="Methylguanine DNA methyltransferase ribonuclease-like" evidence="12">
    <location>
        <begin position="35"/>
        <end position="110"/>
    </location>
</feature>
<accession>A0A510UW62</accession>
<dbReference type="PANTHER" id="PTHR10815">
    <property type="entry name" value="METHYLATED-DNA--PROTEIN-CYSTEINE METHYLTRANSFERASE"/>
    <property type="match status" value="1"/>
</dbReference>
<dbReference type="Pfam" id="PF02870">
    <property type="entry name" value="Methyltransf_1N"/>
    <property type="match status" value="1"/>
</dbReference>
<keyword evidence="4 9" id="KW-0489">Methyltransferase</keyword>
<gene>
    <name evidence="13" type="ORF">CPE01_26670</name>
</gene>
<organism evidence="13 14">
    <name type="scientific">Cellulomonas persica</name>
    <dbReference type="NCBI Taxonomy" id="76861"/>
    <lineage>
        <taxon>Bacteria</taxon>
        <taxon>Bacillati</taxon>
        <taxon>Actinomycetota</taxon>
        <taxon>Actinomycetes</taxon>
        <taxon>Micrococcales</taxon>
        <taxon>Cellulomonadaceae</taxon>
        <taxon>Cellulomonas</taxon>
    </lineage>
</organism>
<keyword evidence="3 9" id="KW-0963">Cytoplasm</keyword>
<reference evidence="13 14" key="1">
    <citation type="submission" date="2019-07" db="EMBL/GenBank/DDBJ databases">
        <title>Whole genome shotgun sequence of Cellulomonas persica NBRC 101101.</title>
        <authorList>
            <person name="Hosoyama A."/>
            <person name="Uohara A."/>
            <person name="Ohji S."/>
            <person name="Ichikawa N."/>
        </authorList>
    </citation>
    <scope>NUCLEOTIDE SEQUENCE [LARGE SCALE GENOMIC DNA]</scope>
    <source>
        <strain evidence="13 14">NBRC 101101</strain>
    </source>
</reference>
<dbReference type="GO" id="GO:0032259">
    <property type="term" value="P:methylation"/>
    <property type="evidence" value="ECO:0007669"/>
    <property type="project" value="UniProtKB-KW"/>
</dbReference>
<dbReference type="SUPFAM" id="SSF46767">
    <property type="entry name" value="Methylated DNA-protein cysteine methyltransferase, C-terminal domain"/>
    <property type="match status" value="1"/>
</dbReference>
<dbReference type="InterPro" id="IPR036631">
    <property type="entry name" value="MGMT_N_sf"/>
</dbReference>
<dbReference type="HAMAP" id="MF_00772">
    <property type="entry name" value="OGT"/>
    <property type="match status" value="1"/>
</dbReference>
<comment type="similarity">
    <text evidence="2 9">Belongs to the MGMT family.</text>
</comment>
<evidence type="ECO:0000256" key="3">
    <source>
        <dbReference type="ARBA" id="ARBA00022490"/>
    </source>
</evidence>
<evidence type="ECO:0000259" key="11">
    <source>
        <dbReference type="Pfam" id="PF01035"/>
    </source>
</evidence>
<dbReference type="Pfam" id="PF01035">
    <property type="entry name" value="DNA_binding_1"/>
    <property type="match status" value="1"/>
</dbReference>
<dbReference type="PROSITE" id="PS00374">
    <property type="entry name" value="MGMT"/>
    <property type="match status" value="1"/>
</dbReference>
<protein>
    <recommendedName>
        <fullName evidence="9">Methylated-DNA--protein-cysteine methyltransferase</fullName>
        <ecNumber evidence="9">2.1.1.63</ecNumber>
    </recommendedName>
    <alternativeName>
        <fullName evidence="9">6-O-methylguanine-DNA methyltransferase</fullName>
        <shortName evidence="9">MGMT</shortName>
    </alternativeName>
    <alternativeName>
        <fullName evidence="9">O-6-methylguanine-DNA-alkyltransferase</fullName>
    </alternativeName>
</protein>
<feature type="domain" description="Methylated-DNA-[protein]-cysteine S-methyltransferase DNA binding" evidence="11">
    <location>
        <begin position="114"/>
        <end position="195"/>
    </location>
</feature>
<dbReference type="InterPro" id="IPR036388">
    <property type="entry name" value="WH-like_DNA-bd_sf"/>
</dbReference>
<sequence length="205" mass="21583">MVGRRLDDDEGDGMTTQRLHTQGPHTQGPHARRLHAVLDTPIGPVAVAVADGAVTHVRMTRSDDASPDPFGDAPGTRVVPDDDPVLAEAARQLEAYFAGALRTFDLPLRPTGSAFQLLVWEGLRRIPYGTTTTYGALAADLGLDPRTSSRAVGAANGANRIAIVVPCHRVIGADGTLTGFAAGVDRKRSLLDLEQGDAGRAATLF</sequence>
<evidence type="ECO:0000256" key="1">
    <source>
        <dbReference type="ARBA" id="ARBA00001286"/>
    </source>
</evidence>
<dbReference type="InterPro" id="IPR036217">
    <property type="entry name" value="MethylDNA_cys_MeTrfase_DNAb"/>
</dbReference>
<dbReference type="EMBL" id="BJUA01000014">
    <property type="protein sequence ID" value="GEK18934.1"/>
    <property type="molecule type" value="Genomic_DNA"/>
</dbReference>
<dbReference type="PANTHER" id="PTHR10815:SF5">
    <property type="entry name" value="METHYLATED-DNA--PROTEIN-CYSTEINE METHYLTRANSFERASE"/>
    <property type="match status" value="1"/>
</dbReference>
<dbReference type="GO" id="GO:0005737">
    <property type="term" value="C:cytoplasm"/>
    <property type="evidence" value="ECO:0007669"/>
    <property type="project" value="UniProtKB-SubCell"/>
</dbReference>
<feature type="region of interest" description="Disordered" evidence="10">
    <location>
        <begin position="1"/>
        <end position="30"/>
    </location>
</feature>
<dbReference type="InterPro" id="IPR023546">
    <property type="entry name" value="MGMT"/>
</dbReference>
<dbReference type="FunFam" id="1.10.10.10:FF:000214">
    <property type="entry name" value="Methylated-DNA--protein-cysteine methyltransferase"/>
    <property type="match status" value="1"/>
</dbReference>
<dbReference type="NCBIfam" id="TIGR00589">
    <property type="entry name" value="ogt"/>
    <property type="match status" value="1"/>
</dbReference>
<evidence type="ECO:0000256" key="8">
    <source>
        <dbReference type="ARBA" id="ARBA00049348"/>
    </source>
</evidence>
<evidence type="ECO:0000256" key="2">
    <source>
        <dbReference type="ARBA" id="ARBA00008711"/>
    </source>
</evidence>
<comment type="caution">
    <text evidence="13">The sequence shown here is derived from an EMBL/GenBank/DDBJ whole genome shotgun (WGS) entry which is preliminary data.</text>
</comment>
<evidence type="ECO:0000259" key="12">
    <source>
        <dbReference type="Pfam" id="PF02870"/>
    </source>
</evidence>
<comment type="subcellular location">
    <subcellularLocation>
        <location evidence="9">Cytoplasm</location>
    </subcellularLocation>
</comment>
<proteinExistence type="inferred from homology"/>
<comment type="function">
    <text evidence="9">Involved in the cellular defense against the biological effects of O6-methylguanine (O6-MeG) and O4-methylthymine (O4-MeT) in DNA. Repairs the methylated nucleobase in DNA by stoichiometrically transferring the methyl group to a cysteine residue in the enzyme. This is a suicide reaction: the enzyme is irreversibly inactivated.</text>
</comment>
<dbReference type="AlphaFoldDB" id="A0A510UW62"/>